<feature type="domain" description="THAP4-like heme-binding" evidence="2">
    <location>
        <begin position="11"/>
        <end position="162"/>
    </location>
</feature>
<protein>
    <recommendedName>
        <fullName evidence="2">THAP4-like heme-binding domain-containing protein</fullName>
    </recommendedName>
</protein>
<name>A0A834M6D0_RHYFE</name>
<reference evidence="3" key="1">
    <citation type="submission" date="2020-08" db="EMBL/GenBank/DDBJ databases">
        <title>Genome sequencing and assembly of the red palm weevil Rhynchophorus ferrugineus.</title>
        <authorList>
            <person name="Dias G.B."/>
            <person name="Bergman C.M."/>
            <person name="Manee M."/>
        </authorList>
    </citation>
    <scope>NUCLEOTIDE SEQUENCE</scope>
    <source>
        <strain evidence="3">AA-2017</strain>
        <tissue evidence="3">Whole larva</tissue>
    </source>
</reference>
<dbReference type="Pfam" id="PF08768">
    <property type="entry name" value="THAP4_heme-bd"/>
    <property type="match status" value="1"/>
</dbReference>
<accession>A0A834M6D0</accession>
<comment type="caution">
    <text evidence="3">The sequence shown here is derived from an EMBL/GenBank/DDBJ whole genome shotgun (WGS) entry which is preliminary data.</text>
</comment>
<comment type="catalytic activity">
    <reaction evidence="1">
        <text>peroxynitrite = nitrate</text>
        <dbReference type="Rhea" id="RHEA:63116"/>
        <dbReference type="ChEBI" id="CHEBI:17632"/>
        <dbReference type="ChEBI" id="CHEBI:25941"/>
    </reaction>
    <physiologicalReaction direction="left-to-right" evidence="1">
        <dbReference type="Rhea" id="RHEA:63117"/>
    </physiologicalReaction>
</comment>
<sequence>MSQRVKVHEVLSNVMWLIGTWKSVHAEVKYPTMKAPVNFVERLEFLSSGQPLLNYLSETRHPQNKSVMHLERGFLRVDDDKCTVAFLTAQNFGLSTLEEGYVKDNNLVLSTACIGIMKFAQQSVLALHRRYRLNEEGKLEYCLMMETPQTPLTKHVVAEYEKVEGEGPIMEHDRKTFIN</sequence>
<dbReference type="PANTHER" id="PTHR15854">
    <property type="entry name" value="THAP4 PROTEIN"/>
    <property type="match status" value="1"/>
</dbReference>
<dbReference type="OrthoDB" id="58529at2759"/>
<dbReference type="Gene3D" id="2.40.128.20">
    <property type="match status" value="1"/>
</dbReference>
<dbReference type="Proteomes" id="UP000625711">
    <property type="component" value="Unassembled WGS sequence"/>
</dbReference>
<dbReference type="SUPFAM" id="SSF50814">
    <property type="entry name" value="Lipocalins"/>
    <property type="match status" value="1"/>
</dbReference>
<evidence type="ECO:0000256" key="1">
    <source>
        <dbReference type="ARBA" id="ARBA00036993"/>
    </source>
</evidence>
<dbReference type="InterPro" id="IPR014878">
    <property type="entry name" value="THAP4-like_heme-bd"/>
</dbReference>
<evidence type="ECO:0000313" key="3">
    <source>
        <dbReference type="EMBL" id="KAF7273566.1"/>
    </source>
</evidence>
<dbReference type="AlphaFoldDB" id="A0A834M6D0"/>
<gene>
    <name evidence="3" type="ORF">GWI33_013728</name>
</gene>
<dbReference type="CDD" id="cd07828">
    <property type="entry name" value="lipocalin_heme-bd-THAP4-like"/>
    <property type="match status" value="1"/>
</dbReference>
<organism evidence="3 4">
    <name type="scientific">Rhynchophorus ferrugineus</name>
    <name type="common">Red palm weevil</name>
    <name type="synonym">Curculio ferrugineus</name>
    <dbReference type="NCBI Taxonomy" id="354439"/>
    <lineage>
        <taxon>Eukaryota</taxon>
        <taxon>Metazoa</taxon>
        <taxon>Ecdysozoa</taxon>
        <taxon>Arthropoda</taxon>
        <taxon>Hexapoda</taxon>
        <taxon>Insecta</taxon>
        <taxon>Pterygota</taxon>
        <taxon>Neoptera</taxon>
        <taxon>Endopterygota</taxon>
        <taxon>Coleoptera</taxon>
        <taxon>Polyphaga</taxon>
        <taxon>Cucujiformia</taxon>
        <taxon>Curculionidae</taxon>
        <taxon>Dryophthorinae</taxon>
        <taxon>Rhynchophorus</taxon>
    </lineage>
</organism>
<evidence type="ECO:0000313" key="4">
    <source>
        <dbReference type="Proteomes" id="UP000625711"/>
    </source>
</evidence>
<dbReference type="InterPro" id="IPR045165">
    <property type="entry name" value="Nitrobindin"/>
</dbReference>
<proteinExistence type="predicted"/>
<keyword evidence="4" id="KW-1185">Reference proteome</keyword>
<dbReference type="PANTHER" id="PTHR15854:SF4">
    <property type="entry name" value="PEROXYNITRITE ISOMERASE THAP4"/>
    <property type="match status" value="1"/>
</dbReference>
<evidence type="ECO:0000259" key="2">
    <source>
        <dbReference type="Pfam" id="PF08768"/>
    </source>
</evidence>
<dbReference type="EMBL" id="JAACXV010013370">
    <property type="protein sequence ID" value="KAF7273566.1"/>
    <property type="molecule type" value="Genomic_DNA"/>
</dbReference>
<dbReference type="InterPro" id="IPR012674">
    <property type="entry name" value="Calycin"/>
</dbReference>